<evidence type="ECO:0000313" key="7">
    <source>
        <dbReference type="Proteomes" id="UP001220530"/>
    </source>
</evidence>
<dbReference type="InterPro" id="IPR013563">
    <property type="entry name" value="Oligopep_ABC_C"/>
</dbReference>
<protein>
    <recommendedName>
        <fullName evidence="5">Oligopeptide/dipeptide ABC transporter C-terminal domain-containing protein</fullName>
    </recommendedName>
</protein>
<dbReference type="PANTHER" id="PTHR43067">
    <property type="entry name" value="OLIGOPEPTIDE/DIPEPTIDE ABC TRANSPORTER, ATPASE SUBUNIT"/>
    <property type="match status" value="1"/>
</dbReference>
<accession>A0ABY7YQC4</accession>
<dbReference type="SUPFAM" id="SSF52540">
    <property type="entry name" value="P-loop containing nucleoside triphosphate hydrolases"/>
    <property type="match status" value="1"/>
</dbReference>
<proteinExistence type="predicted"/>
<dbReference type="NCBIfam" id="TIGR01727">
    <property type="entry name" value="oligo_HPY"/>
    <property type="match status" value="1"/>
</dbReference>
<name>A0ABY7YQC4_9HYPH</name>
<dbReference type="Gene3D" id="3.40.50.300">
    <property type="entry name" value="P-loop containing nucleotide triphosphate hydrolases"/>
    <property type="match status" value="1"/>
</dbReference>
<comment type="subcellular location">
    <subcellularLocation>
        <location evidence="1">Cell inner membrane</location>
        <topology evidence="1">Peripheral membrane protein</topology>
    </subcellularLocation>
</comment>
<dbReference type="RefSeq" id="WP_282219848.1">
    <property type="nucleotide sequence ID" value="NZ_CP118246.1"/>
</dbReference>
<dbReference type="Proteomes" id="UP001220530">
    <property type="component" value="Chromosome"/>
</dbReference>
<keyword evidence="2" id="KW-0813">Transport</keyword>
<gene>
    <name evidence="6" type="ORF">PSQ19_04930</name>
</gene>
<dbReference type="EMBL" id="CP118246">
    <property type="protein sequence ID" value="WDR03454.1"/>
    <property type="molecule type" value="Genomic_DNA"/>
</dbReference>
<evidence type="ECO:0000256" key="3">
    <source>
        <dbReference type="ARBA" id="ARBA00022741"/>
    </source>
</evidence>
<evidence type="ECO:0000256" key="2">
    <source>
        <dbReference type="ARBA" id="ARBA00022448"/>
    </source>
</evidence>
<organism evidence="6 7">
    <name type="scientific">Devosia algicola</name>
    <dbReference type="NCBI Taxonomy" id="3026418"/>
    <lineage>
        <taxon>Bacteria</taxon>
        <taxon>Pseudomonadati</taxon>
        <taxon>Pseudomonadota</taxon>
        <taxon>Alphaproteobacteria</taxon>
        <taxon>Hyphomicrobiales</taxon>
        <taxon>Devosiaceae</taxon>
        <taxon>Devosia</taxon>
    </lineage>
</organism>
<evidence type="ECO:0000256" key="4">
    <source>
        <dbReference type="ARBA" id="ARBA00022840"/>
    </source>
</evidence>
<keyword evidence="3" id="KW-0547">Nucleotide-binding</keyword>
<evidence type="ECO:0000313" key="6">
    <source>
        <dbReference type="EMBL" id="WDR03454.1"/>
    </source>
</evidence>
<dbReference type="Pfam" id="PF08352">
    <property type="entry name" value="oligo_HPY"/>
    <property type="match status" value="1"/>
</dbReference>
<keyword evidence="7" id="KW-1185">Reference proteome</keyword>
<reference evidence="6 7" key="1">
    <citation type="submission" date="2023-02" db="EMBL/GenBank/DDBJ databases">
        <title>Devosia algicola sp. nov., isolated from the phycosphere of marine algae.</title>
        <authorList>
            <person name="Kim J.M."/>
            <person name="Lee J.K."/>
            <person name="Choi B.J."/>
            <person name="Bayburt H."/>
            <person name="Jeon C.O."/>
        </authorList>
    </citation>
    <scope>NUCLEOTIDE SEQUENCE [LARGE SCALE GENOMIC DNA]</scope>
    <source>
        <strain evidence="6 7">G20-9</strain>
    </source>
</reference>
<keyword evidence="4" id="KW-0067">ATP-binding</keyword>
<sequence>MKQRAAMAIATSLSPKVIIADEPTSALDVVVQRQVMQTLGRLQDGLGAAVVLIGHDMGLVAQFADVVGVMYAGKIVEIGPVRRMIEAPKHPYTRLLVDSLPGIKVKQALTGIPGLPPPLIDLPPGCSFSPRCPYAFERCGHEVPQPQEVGPGQLAACHLYPEHSALPPMPERMSDTEGQL</sequence>
<feature type="domain" description="Oligopeptide/dipeptide ABC transporter C-terminal" evidence="5">
    <location>
        <begin position="76"/>
        <end position="139"/>
    </location>
</feature>
<dbReference type="InterPro" id="IPR027417">
    <property type="entry name" value="P-loop_NTPase"/>
</dbReference>
<evidence type="ECO:0000259" key="5">
    <source>
        <dbReference type="Pfam" id="PF08352"/>
    </source>
</evidence>
<evidence type="ECO:0000256" key="1">
    <source>
        <dbReference type="ARBA" id="ARBA00004417"/>
    </source>
</evidence>
<dbReference type="PANTHER" id="PTHR43067:SF3">
    <property type="entry name" value="MALTOSE ABC TRANSPORTER, ATP-BINDING PROTEIN"/>
    <property type="match status" value="1"/>
</dbReference>